<gene>
    <name evidence="11" type="ORF">MHSN_00385</name>
</gene>
<dbReference type="NCBIfam" id="TIGR00150">
    <property type="entry name" value="T6A_YjeE"/>
    <property type="match status" value="1"/>
</dbReference>
<keyword evidence="7" id="KW-0547">Nucleotide-binding</keyword>
<reference evidence="11 12" key="1">
    <citation type="submission" date="2014-06" db="EMBL/GenBank/DDBJ databases">
        <title>The Whole Genome Sequence of Mycoplasma hyosynoviae strain ATCC 27095.</title>
        <authorList>
            <person name="Calcutt M.J."/>
            <person name="Foecking M.F."/>
        </authorList>
    </citation>
    <scope>NUCLEOTIDE SEQUENCE [LARGE SCALE GENOMIC DNA]</scope>
    <source>
        <strain evidence="11 12">M60</strain>
    </source>
</reference>
<dbReference type="PANTHER" id="PTHR33540">
    <property type="entry name" value="TRNA THREONYLCARBAMOYLADENOSINE BIOSYNTHESIS PROTEIN TSAE"/>
    <property type="match status" value="1"/>
</dbReference>
<evidence type="ECO:0000313" key="12">
    <source>
        <dbReference type="Proteomes" id="UP000264882"/>
    </source>
</evidence>
<evidence type="ECO:0000256" key="1">
    <source>
        <dbReference type="ARBA" id="ARBA00004496"/>
    </source>
</evidence>
<evidence type="ECO:0000256" key="10">
    <source>
        <dbReference type="ARBA" id="ARBA00032441"/>
    </source>
</evidence>
<evidence type="ECO:0000256" key="6">
    <source>
        <dbReference type="ARBA" id="ARBA00022723"/>
    </source>
</evidence>
<proteinExistence type="inferred from homology"/>
<comment type="subcellular location">
    <subcellularLocation>
        <location evidence="1">Cytoplasm</location>
    </subcellularLocation>
</comment>
<evidence type="ECO:0000256" key="3">
    <source>
        <dbReference type="ARBA" id="ARBA00019010"/>
    </source>
</evidence>
<organism evidence="11 12">
    <name type="scientific">Metamycoplasma hyosynoviae</name>
    <dbReference type="NCBI Taxonomy" id="29559"/>
    <lineage>
        <taxon>Bacteria</taxon>
        <taxon>Bacillati</taxon>
        <taxon>Mycoplasmatota</taxon>
        <taxon>Mycoplasmoidales</taxon>
        <taxon>Metamycoplasmataceae</taxon>
        <taxon>Metamycoplasma</taxon>
    </lineage>
</organism>
<evidence type="ECO:0000256" key="8">
    <source>
        <dbReference type="ARBA" id="ARBA00022840"/>
    </source>
</evidence>
<keyword evidence="9" id="KW-0460">Magnesium</keyword>
<evidence type="ECO:0000256" key="4">
    <source>
        <dbReference type="ARBA" id="ARBA00022490"/>
    </source>
</evidence>
<keyword evidence="12" id="KW-1185">Reference proteome</keyword>
<keyword evidence="6" id="KW-0479">Metal-binding</keyword>
<evidence type="ECO:0000313" key="11">
    <source>
        <dbReference type="EMBL" id="ASI53680.1"/>
    </source>
</evidence>
<dbReference type="GO" id="GO:0005737">
    <property type="term" value="C:cytoplasm"/>
    <property type="evidence" value="ECO:0007669"/>
    <property type="project" value="UniProtKB-SubCell"/>
</dbReference>
<dbReference type="GO" id="GO:0005524">
    <property type="term" value="F:ATP binding"/>
    <property type="evidence" value="ECO:0007669"/>
    <property type="project" value="UniProtKB-KW"/>
</dbReference>
<sequence length="131" mass="14996">MSNMKFTFAYNEKLGVLVNYLLNIPNLQAILLNGELGSGKTTLAKAIAKQLGVKENVVSPTFNSILIYDKLVHIDAYKMVGDLFPYEEYFEDKLVIVEWANRITHSFTNYVEIDVYIEDGKHIFEIKKEVS</sequence>
<dbReference type="PANTHER" id="PTHR33540:SF2">
    <property type="entry name" value="TRNA THREONYLCARBAMOYLADENOSINE BIOSYNTHESIS PROTEIN TSAE"/>
    <property type="match status" value="1"/>
</dbReference>
<dbReference type="AlphaFoldDB" id="A0A4P1QFQ6"/>
<comment type="similarity">
    <text evidence="2">Belongs to the TsaE family.</text>
</comment>
<dbReference type="KEGG" id="mhyv:MHSN_00385"/>
<name>A0A4P1QFQ6_9BACT</name>
<accession>A0A4P1QFQ6</accession>
<dbReference type="Proteomes" id="UP000264882">
    <property type="component" value="Chromosome"/>
</dbReference>
<dbReference type="SUPFAM" id="SSF52540">
    <property type="entry name" value="P-loop containing nucleoside triphosphate hydrolases"/>
    <property type="match status" value="1"/>
</dbReference>
<dbReference type="EMBL" id="CP008748">
    <property type="protein sequence ID" value="ASI53680.1"/>
    <property type="molecule type" value="Genomic_DNA"/>
</dbReference>
<protein>
    <recommendedName>
        <fullName evidence="3">tRNA threonylcarbamoyladenosine biosynthesis protein TsaE</fullName>
    </recommendedName>
    <alternativeName>
        <fullName evidence="10">t(6)A37 threonylcarbamoyladenosine biosynthesis protein TsaE</fullName>
    </alternativeName>
</protein>
<evidence type="ECO:0000256" key="7">
    <source>
        <dbReference type="ARBA" id="ARBA00022741"/>
    </source>
</evidence>
<evidence type="ECO:0000256" key="2">
    <source>
        <dbReference type="ARBA" id="ARBA00007599"/>
    </source>
</evidence>
<dbReference type="InterPro" id="IPR027417">
    <property type="entry name" value="P-loop_NTPase"/>
</dbReference>
<evidence type="ECO:0000256" key="9">
    <source>
        <dbReference type="ARBA" id="ARBA00022842"/>
    </source>
</evidence>
<evidence type="ECO:0000256" key="5">
    <source>
        <dbReference type="ARBA" id="ARBA00022694"/>
    </source>
</evidence>
<dbReference type="GO" id="GO:0046872">
    <property type="term" value="F:metal ion binding"/>
    <property type="evidence" value="ECO:0007669"/>
    <property type="project" value="UniProtKB-KW"/>
</dbReference>
<keyword evidence="8" id="KW-0067">ATP-binding</keyword>
<dbReference type="Pfam" id="PF02367">
    <property type="entry name" value="TsaE"/>
    <property type="match status" value="1"/>
</dbReference>
<keyword evidence="4" id="KW-0963">Cytoplasm</keyword>
<dbReference type="GO" id="GO:0002949">
    <property type="term" value="P:tRNA threonylcarbamoyladenosine modification"/>
    <property type="evidence" value="ECO:0007669"/>
    <property type="project" value="InterPro"/>
</dbReference>
<keyword evidence="5" id="KW-0819">tRNA processing</keyword>
<dbReference type="Gene3D" id="3.40.50.300">
    <property type="entry name" value="P-loop containing nucleotide triphosphate hydrolases"/>
    <property type="match status" value="1"/>
</dbReference>
<dbReference type="InterPro" id="IPR003442">
    <property type="entry name" value="T6A_TsaE"/>
</dbReference>